<feature type="domain" description="RING-type" evidence="3">
    <location>
        <begin position="28"/>
        <end position="64"/>
    </location>
</feature>
<dbReference type="EMBL" id="KB933236">
    <property type="protein sequence ID" value="EON98150.1"/>
    <property type="molecule type" value="Genomic_DNA"/>
</dbReference>
<feature type="region of interest" description="Disordered" evidence="2">
    <location>
        <begin position="93"/>
        <end position="117"/>
    </location>
</feature>
<feature type="region of interest" description="Disordered" evidence="2">
    <location>
        <begin position="213"/>
        <end position="237"/>
    </location>
</feature>
<dbReference type="eggNOG" id="ENOG502QYB8">
    <property type="taxonomic scope" value="Eukaryota"/>
</dbReference>
<evidence type="ECO:0000256" key="2">
    <source>
        <dbReference type="SAM" id="MobiDB-lite"/>
    </source>
</evidence>
<keyword evidence="1" id="KW-0863">Zinc-finger</keyword>
<dbReference type="Gene3D" id="3.30.40.10">
    <property type="entry name" value="Zinc/RING finger domain, C3HC4 (zinc finger)"/>
    <property type="match status" value="1"/>
</dbReference>
<dbReference type="Proteomes" id="UP000014074">
    <property type="component" value="Unassembled WGS sequence"/>
</dbReference>
<dbReference type="GO" id="GO:0008270">
    <property type="term" value="F:zinc ion binding"/>
    <property type="evidence" value="ECO:0007669"/>
    <property type="project" value="UniProtKB-KW"/>
</dbReference>
<dbReference type="InterPro" id="IPR001841">
    <property type="entry name" value="Znf_RING"/>
</dbReference>
<keyword evidence="1" id="KW-0479">Metal-binding</keyword>
<name>R8BFS2_PHAM7</name>
<feature type="compositionally biased region" description="Basic and acidic residues" evidence="2">
    <location>
        <begin position="93"/>
        <end position="104"/>
    </location>
</feature>
<keyword evidence="1" id="KW-0862">Zinc</keyword>
<evidence type="ECO:0000256" key="1">
    <source>
        <dbReference type="PROSITE-ProRule" id="PRU00175"/>
    </source>
</evidence>
<evidence type="ECO:0000313" key="4">
    <source>
        <dbReference type="EMBL" id="EON98150.1"/>
    </source>
</evidence>
<keyword evidence="5" id="KW-1185">Reference proteome</keyword>
<feature type="compositionally biased region" description="Polar residues" evidence="2">
    <location>
        <begin position="419"/>
        <end position="444"/>
    </location>
</feature>
<dbReference type="GeneID" id="19327045"/>
<evidence type="ECO:0000259" key="3">
    <source>
        <dbReference type="PROSITE" id="PS50089"/>
    </source>
</evidence>
<reference evidence="5" key="1">
    <citation type="journal article" date="2013" name="Genome Announc.">
        <title>Draft genome sequence of the ascomycete Phaeoacremonium aleophilum strain UCR-PA7, a causal agent of the esca disease complex in grapevines.</title>
        <authorList>
            <person name="Blanco-Ulate B."/>
            <person name="Rolshausen P."/>
            <person name="Cantu D."/>
        </authorList>
    </citation>
    <scope>NUCLEOTIDE SEQUENCE [LARGE SCALE GENOMIC DNA]</scope>
    <source>
        <strain evidence="5">UCR-PA7</strain>
    </source>
</reference>
<feature type="region of interest" description="Disordered" evidence="2">
    <location>
        <begin position="419"/>
        <end position="535"/>
    </location>
</feature>
<evidence type="ECO:0000313" key="5">
    <source>
        <dbReference type="Proteomes" id="UP000014074"/>
    </source>
</evidence>
<dbReference type="SUPFAM" id="SSF57850">
    <property type="entry name" value="RING/U-box"/>
    <property type="match status" value="1"/>
</dbReference>
<accession>R8BFS2</accession>
<sequence>MAATAITPAQAELISSLTQDEVPIKLRCAICSKLAVNAYKLPCCEQAICETCHSTLPSSCPVCEHSPLSASDCNPNKALRTTIRVFLKTEEKKRGIGQPKEKDATPVTPVEPKDVTPSVIPEKVGEIVEVTDAADASQSQDDHALAAPSEELKGTPVVEEAIDANTSSDAKDAPSQGYAPDSSGDAENTQIVEHEGGDLAAEEHKTVQVGEAHDNDEEAENDGQPGGDSSNSFGFDAANGGFPNMNFGNGDFNQMQMMMAMQNGMGPNNFGGFPMMAGMSGMMDPMMMQNMYMNGGFGSQGMGMNGMMGMGGFNGGVGSGSDNNWNDQQSWNVGQDNFNQPNASGMGNGDYGNFNSGFQTGYNQGNFGHHNQFNDYRGNRFGYGRGRGRGRGGYGYGRGGYGYGMNGNYGGQNYMSQQYSAGTGGQTPNDSQTPGVVSGDTNQADGVDEYGRTLRPDDGEAGDSENAAANETGDKGAGQEQAEGTGGTDKTSGDDGLAEGAAKPIPALGDTGSASNGGITFQERVLKAPSLSRRP</sequence>
<dbReference type="RefSeq" id="XP_007917123.1">
    <property type="nucleotide sequence ID" value="XM_007918932.1"/>
</dbReference>
<gene>
    <name evidence="4" type="ORF">UCRPA7_6394</name>
</gene>
<dbReference type="AlphaFoldDB" id="R8BFS2"/>
<dbReference type="CDD" id="cd16620">
    <property type="entry name" value="vRING-HC-C4C4_RBBP6"/>
    <property type="match status" value="1"/>
</dbReference>
<feature type="region of interest" description="Disordered" evidence="2">
    <location>
        <begin position="134"/>
        <end position="186"/>
    </location>
</feature>
<proteinExistence type="predicted"/>
<dbReference type="InterPro" id="IPR013083">
    <property type="entry name" value="Znf_RING/FYVE/PHD"/>
</dbReference>
<dbReference type="HOGENOM" id="CLU_509190_0_0_1"/>
<feature type="compositionally biased region" description="Basic and acidic residues" evidence="2">
    <location>
        <begin position="449"/>
        <end position="458"/>
    </location>
</feature>
<dbReference type="KEGG" id="tmn:UCRPA7_6394"/>
<dbReference type="OrthoDB" id="106784at2759"/>
<protein>
    <submittedName>
        <fullName evidence="4">Putative pre-mrna-splicing factor 38b protein</fullName>
    </submittedName>
</protein>
<organism evidence="4 5">
    <name type="scientific">Phaeoacremonium minimum (strain UCR-PA7)</name>
    <name type="common">Esca disease fungus</name>
    <name type="synonym">Togninia minima</name>
    <dbReference type="NCBI Taxonomy" id="1286976"/>
    <lineage>
        <taxon>Eukaryota</taxon>
        <taxon>Fungi</taxon>
        <taxon>Dikarya</taxon>
        <taxon>Ascomycota</taxon>
        <taxon>Pezizomycotina</taxon>
        <taxon>Sordariomycetes</taxon>
        <taxon>Sordariomycetidae</taxon>
        <taxon>Togniniales</taxon>
        <taxon>Togniniaceae</taxon>
        <taxon>Phaeoacremonium</taxon>
    </lineage>
</organism>
<dbReference type="PROSITE" id="PS50089">
    <property type="entry name" value="ZF_RING_2"/>
    <property type="match status" value="1"/>
</dbReference>